<keyword evidence="1 3" id="KW-0732">Signal</keyword>
<organism evidence="5 6">
    <name type="scientific">Opitutus terrae (strain DSM 11246 / JCM 15787 / PB90-1)</name>
    <dbReference type="NCBI Taxonomy" id="452637"/>
    <lineage>
        <taxon>Bacteria</taxon>
        <taxon>Pseudomonadati</taxon>
        <taxon>Verrucomicrobiota</taxon>
        <taxon>Opitutia</taxon>
        <taxon>Opitutales</taxon>
        <taxon>Opitutaceae</taxon>
        <taxon>Opitutus</taxon>
    </lineage>
</organism>
<dbReference type="Proteomes" id="UP000007013">
    <property type="component" value="Chromosome"/>
</dbReference>
<dbReference type="HOGENOM" id="CLU_016956_0_0_0"/>
<protein>
    <submittedName>
        <fullName evidence="5">FG-GAP repeat protein</fullName>
    </submittedName>
</protein>
<evidence type="ECO:0000256" key="3">
    <source>
        <dbReference type="SAM" id="SignalP"/>
    </source>
</evidence>
<feature type="domain" description="ASPIC/UnbV" evidence="4">
    <location>
        <begin position="686"/>
        <end position="756"/>
    </location>
</feature>
<evidence type="ECO:0000313" key="5">
    <source>
        <dbReference type="EMBL" id="ACB75609.1"/>
    </source>
</evidence>
<dbReference type="Pfam" id="PF07593">
    <property type="entry name" value="UnbV_ASPIC"/>
    <property type="match status" value="1"/>
</dbReference>
<dbReference type="Gene3D" id="2.130.10.130">
    <property type="entry name" value="Integrin alpha, N-terminal"/>
    <property type="match status" value="1"/>
</dbReference>
<name>B1ZQK0_OPITP</name>
<feature type="region of interest" description="Disordered" evidence="2">
    <location>
        <begin position="776"/>
        <end position="803"/>
    </location>
</feature>
<dbReference type="PANTHER" id="PTHR16026:SF0">
    <property type="entry name" value="CARTILAGE ACIDIC PROTEIN 1"/>
    <property type="match status" value="1"/>
</dbReference>
<evidence type="ECO:0000259" key="4">
    <source>
        <dbReference type="Pfam" id="PF07593"/>
    </source>
</evidence>
<accession>B1ZQK0</accession>
<dbReference type="InterPro" id="IPR011519">
    <property type="entry name" value="UnbV_ASPIC"/>
</dbReference>
<dbReference type="PANTHER" id="PTHR16026">
    <property type="entry name" value="CARTILAGE ACIDIC PROTEIN 1"/>
    <property type="match status" value="1"/>
</dbReference>
<sequence>MRAVFPFPHPRAADSSGRRWRAHASAPALVCALLCSSLTTALAAPPANPEFCAPSSTLTSAPADLTEQPASTQRMAARLREIAEASISPESPYEYPRRAEALRQIIERTSDSAERIKFLPTYAHDLLRAGEPEPALAALATLEQLLTAEGHTMTPVQFTTLHTIRALAYLRLGEQENCLLNHNADSCLFPIRGGGVHPLTRGSRGAVDALTTLLTRYPGDLRARWLLNIAHMTLGEYPDGVPAQWRIDPQHFASARDLPRFPDVAGRLGIDVDDLAGGVIMDDFDRDGFLDLMVSAWGPYSQLRTFRNNGNGTFTERTAAAGLTGETGGLNLIQADYNNDGFVDVLVLRGAWLRQLGHYPNSLLRNNGNGTFTDVTAEAGLLSFHPTQTAAWFDFDGDGHLDLFIGNESAPDDVHPCELFRSNGDGTFTECAAANGVAAVGYVKGVVTGDYNNDGRPDLYLSRRDGANLLLRNDGPADAACPRGTWRFTDMAREAGVTEPYGSFSCWFWDYDNDGWLDLMVTGYAIQDVGDIAADYLGLPHPGEYARLYRNRRDGTFADVTREQGLHQVLHTMGCNFGDLDNDGWLDFYVGTGDPDFATLLPNRMFRNDGGRGFQDVTASGGFGQLQKGHGIAFGDIDNDGDEDIYSVVGGAVNADNYRNQLFANPGLGGHWLTLTLEGVRSNRLALGTRIKVVVATPAGEREIHRAVGSGGSFGASPLQQHIGLGDASRILRVEIFWPATGQIQRLENLALDRSYLVREDAAAAIAVEVRSFRLPTDPSPDHPSHQHASAPPVPTPHFATSR</sequence>
<dbReference type="EMBL" id="CP001032">
    <property type="protein sequence ID" value="ACB75609.1"/>
    <property type="molecule type" value="Genomic_DNA"/>
</dbReference>
<dbReference type="InterPro" id="IPR027039">
    <property type="entry name" value="Crtac1"/>
</dbReference>
<proteinExistence type="predicted"/>
<feature type="chain" id="PRO_5002774460" evidence="3">
    <location>
        <begin position="44"/>
        <end position="803"/>
    </location>
</feature>
<dbReference type="STRING" id="452637.Oter_2327"/>
<gene>
    <name evidence="5" type="ordered locus">Oter_2327</name>
</gene>
<evidence type="ECO:0000256" key="2">
    <source>
        <dbReference type="SAM" id="MobiDB-lite"/>
    </source>
</evidence>
<dbReference type="eggNOG" id="COG0457">
    <property type="taxonomic scope" value="Bacteria"/>
</dbReference>
<dbReference type="SUPFAM" id="SSF69318">
    <property type="entry name" value="Integrin alpha N-terminal domain"/>
    <property type="match status" value="1"/>
</dbReference>
<dbReference type="InterPro" id="IPR013517">
    <property type="entry name" value="FG-GAP"/>
</dbReference>
<keyword evidence="6" id="KW-1185">Reference proteome</keyword>
<evidence type="ECO:0000313" key="6">
    <source>
        <dbReference type="Proteomes" id="UP000007013"/>
    </source>
</evidence>
<reference evidence="5 6" key="1">
    <citation type="journal article" date="2011" name="J. Bacteriol.">
        <title>Genome sequence of the verrucomicrobium Opitutus terrae PB90-1, an abundant inhabitant of rice paddy soil ecosystems.</title>
        <authorList>
            <person name="van Passel M.W."/>
            <person name="Kant R."/>
            <person name="Palva A."/>
            <person name="Copeland A."/>
            <person name="Lucas S."/>
            <person name="Lapidus A."/>
            <person name="Glavina del Rio T."/>
            <person name="Pitluck S."/>
            <person name="Goltsman E."/>
            <person name="Clum A."/>
            <person name="Sun H."/>
            <person name="Schmutz J."/>
            <person name="Larimer F.W."/>
            <person name="Land M.L."/>
            <person name="Hauser L."/>
            <person name="Kyrpides N."/>
            <person name="Mikhailova N."/>
            <person name="Richardson P.P."/>
            <person name="Janssen P.H."/>
            <person name="de Vos W.M."/>
            <person name="Smidt H."/>
        </authorList>
    </citation>
    <scope>NUCLEOTIDE SEQUENCE [LARGE SCALE GENOMIC DNA]</scope>
    <source>
        <strain evidence="6">DSM 11246 / JCM 15787 / PB90-1</strain>
    </source>
</reference>
<dbReference type="Pfam" id="PF13517">
    <property type="entry name" value="FG-GAP_3"/>
    <property type="match status" value="3"/>
</dbReference>
<dbReference type="InterPro" id="IPR028994">
    <property type="entry name" value="Integrin_alpha_N"/>
</dbReference>
<dbReference type="KEGG" id="ote:Oter_2327"/>
<dbReference type="AlphaFoldDB" id="B1ZQK0"/>
<feature type="signal peptide" evidence="3">
    <location>
        <begin position="1"/>
        <end position="43"/>
    </location>
</feature>
<evidence type="ECO:0000256" key="1">
    <source>
        <dbReference type="ARBA" id="ARBA00022729"/>
    </source>
</evidence>